<dbReference type="EMBL" id="JABEZW010000011">
    <property type="protein sequence ID" value="MBA0780687.1"/>
    <property type="molecule type" value="Genomic_DNA"/>
</dbReference>
<feature type="coiled-coil region" evidence="1">
    <location>
        <begin position="282"/>
        <end position="332"/>
    </location>
</feature>
<reference evidence="2 3" key="1">
    <citation type="journal article" date="2019" name="Genome Biol. Evol.">
        <title>Insights into the evolution of the New World diploid cottons (Gossypium, subgenus Houzingenia) based on genome sequencing.</title>
        <authorList>
            <person name="Grover C.E."/>
            <person name="Arick M.A. 2nd"/>
            <person name="Thrash A."/>
            <person name="Conover J.L."/>
            <person name="Sanders W.S."/>
            <person name="Peterson D.G."/>
            <person name="Frelichowski J.E."/>
            <person name="Scheffler J.A."/>
            <person name="Scheffler B.E."/>
            <person name="Wendel J.F."/>
        </authorList>
    </citation>
    <scope>NUCLEOTIDE SEQUENCE [LARGE SCALE GENOMIC DNA]</scope>
    <source>
        <strain evidence="2">8</strain>
        <tissue evidence="2">Leaf</tissue>
    </source>
</reference>
<dbReference type="AlphaFoldDB" id="A0A7J9F5W3"/>
<organism evidence="2 3">
    <name type="scientific">Gossypium trilobum</name>
    <dbReference type="NCBI Taxonomy" id="34281"/>
    <lineage>
        <taxon>Eukaryota</taxon>
        <taxon>Viridiplantae</taxon>
        <taxon>Streptophyta</taxon>
        <taxon>Embryophyta</taxon>
        <taxon>Tracheophyta</taxon>
        <taxon>Spermatophyta</taxon>
        <taxon>Magnoliopsida</taxon>
        <taxon>eudicotyledons</taxon>
        <taxon>Gunneridae</taxon>
        <taxon>Pentapetalae</taxon>
        <taxon>rosids</taxon>
        <taxon>malvids</taxon>
        <taxon>Malvales</taxon>
        <taxon>Malvaceae</taxon>
        <taxon>Malvoideae</taxon>
        <taxon>Gossypium</taxon>
    </lineage>
</organism>
<evidence type="ECO:0000313" key="3">
    <source>
        <dbReference type="Proteomes" id="UP000593568"/>
    </source>
</evidence>
<name>A0A7J9F5W3_9ROSI</name>
<gene>
    <name evidence="2" type="ORF">Gotri_004764</name>
</gene>
<keyword evidence="3" id="KW-1185">Reference proteome</keyword>
<evidence type="ECO:0000313" key="2">
    <source>
        <dbReference type="EMBL" id="MBA0780687.1"/>
    </source>
</evidence>
<evidence type="ECO:0000256" key="1">
    <source>
        <dbReference type="SAM" id="Coils"/>
    </source>
</evidence>
<dbReference type="PANTHER" id="PTHR48200">
    <property type="entry name" value="PROTEIN, PUTATIVE-RELATED"/>
    <property type="match status" value="1"/>
</dbReference>
<proteinExistence type="predicted"/>
<feature type="coiled-coil region" evidence="1">
    <location>
        <begin position="357"/>
        <end position="388"/>
    </location>
</feature>
<keyword evidence="1" id="KW-0175">Coiled coil</keyword>
<dbReference type="Proteomes" id="UP000593568">
    <property type="component" value="Unassembled WGS sequence"/>
</dbReference>
<accession>A0A7J9F5W3</accession>
<dbReference type="PANTHER" id="PTHR48200:SF1">
    <property type="entry name" value="AMINOTRANSFERASE-LIKE PLANT MOBILE DOMAIN-CONTAINING PROTEIN"/>
    <property type="match status" value="1"/>
</dbReference>
<comment type="caution">
    <text evidence="2">The sequence shown here is derived from an EMBL/GenBank/DDBJ whole genome shotgun (WGS) entry which is preliminary data.</text>
</comment>
<protein>
    <submittedName>
        <fullName evidence="2">Uncharacterized protein</fullName>
    </submittedName>
</protein>
<sequence>MKKRFLDKVKDNAAVRIWSKKTQQEKGDSLTEGYMSELWDFTHISNPAYSCFTFGKVDLVPTVEEYTTLLCCPRIQADKAYSKVANTPTFLKRLMSITRMSEQWKRVDVFTLSIYRLVILPKVLGHIDDAVSELFDRFDKRVTPVLTILVETFRSLSAYRKAVSYRVFFENYSPLKEFVATPRRDSVPEEKQYRSRKFIPATLGLAQFEFAYMGDNYKKKVREISNAWNQTHKMKRFVANLITTPEYYWWWGVWSWEKNRIVGRGKDSTRIRRQCPETRSRKNKANEDLDSLKTNYKKLRLSMRTVGLGKTSEEWRQEIKEEKIRTDQWEKKFQDTRVREDALERDLLENQNENVGLRARKDMLDQLQAQLQEQLAKVQQDIRDQIQESQLSMISQLIQLLAKGIEKRKSIVINSGDDNEDPTYLQALSRRMSKPNQIHIHEGYLLS</sequence>